<accession>A0A0B1TTV0</accession>
<keyword evidence="3" id="KW-1185">Reference proteome</keyword>
<dbReference type="Proteomes" id="UP000053660">
    <property type="component" value="Unassembled WGS sequence"/>
</dbReference>
<evidence type="ECO:0000313" key="3">
    <source>
        <dbReference type="Proteomes" id="UP000053660"/>
    </source>
</evidence>
<dbReference type="EMBL" id="KN549231">
    <property type="protein sequence ID" value="KHJ99252.1"/>
    <property type="molecule type" value="Genomic_DNA"/>
</dbReference>
<proteinExistence type="predicted"/>
<feature type="compositionally biased region" description="Polar residues" evidence="1">
    <location>
        <begin position="92"/>
        <end position="101"/>
    </location>
</feature>
<name>A0A0B1TTV0_OESDE</name>
<feature type="compositionally biased region" description="Pro residues" evidence="1">
    <location>
        <begin position="41"/>
        <end position="58"/>
    </location>
</feature>
<gene>
    <name evidence="2" type="ORF">OESDEN_00757</name>
</gene>
<reference evidence="2 3" key="1">
    <citation type="submission" date="2014-03" db="EMBL/GenBank/DDBJ databases">
        <title>Draft genome of the hookworm Oesophagostomum dentatum.</title>
        <authorList>
            <person name="Mitreva M."/>
        </authorList>
    </citation>
    <scope>NUCLEOTIDE SEQUENCE [LARGE SCALE GENOMIC DNA]</scope>
    <source>
        <strain evidence="2 3">OD-Hann</strain>
    </source>
</reference>
<dbReference type="AlphaFoldDB" id="A0A0B1TTV0"/>
<feature type="compositionally biased region" description="Low complexity" evidence="1">
    <location>
        <begin position="102"/>
        <end position="114"/>
    </location>
</feature>
<feature type="region of interest" description="Disordered" evidence="1">
    <location>
        <begin position="91"/>
        <end position="114"/>
    </location>
</feature>
<organism evidence="2 3">
    <name type="scientific">Oesophagostomum dentatum</name>
    <name type="common">Nodular worm</name>
    <dbReference type="NCBI Taxonomy" id="61180"/>
    <lineage>
        <taxon>Eukaryota</taxon>
        <taxon>Metazoa</taxon>
        <taxon>Ecdysozoa</taxon>
        <taxon>Nematoda</taxon>
        <taxon>Chromadorea</taxon>
        <taxon>Rhabditida</taxon>
        <taxon>Rhabditina</taxon>
        <taxon>Rhabditomorpha</taxon>
        <taxon>Strongyloidea</taxon>
        <taxon>Strongylidae</taxon>
        <taxon>Oesophagostomum</taxon>
    </lineage>
</organism>
<protein>
    <submittedName>
        <fullName evidence="2">Uncharacterized protein</fullName>
    </submittedName>
</protein>
<sequence>MLYVILQVIGQKFVYRFVEANITEPVTYNMSLCRAMGNPAPAPPPPVKVDPLPPPAPPTTTLTPTIIKEEPCKQEIEPAVMPVLNSYAPQPELTSLNVSGNTATTSSTPSPTDR</sequence>
<dbReference type="OrthoDB" id="10067219at2759"/>
<evidence type="ECO:0000313" key="2">
    <source>
        <dbReference type="EMBL" id="KHJ99252.1"/>
    </source>
</evidence>
<evidence type="ECO:0000256" key="1">
    <source>
        <dbReference type="SAM" id="MobiDB-lite"/>
    </source>
</evidence>
<feature type="region of interest" description="Disordered" evidence="1">
    <location>
        <begin position="41"/>
        <end position="63"/>
    </location>
</feature>